<evidence type="ECO:0000313" key="2">
    <source>
        <dbReference type="EMBL" id="SPC16727.1"/>
    </source>
</evidence>
<organism evidence="1 3">
    <name type="scientific">Cupriavidus oxalaticus</name>
    <dbReference type="NCBI Taxonomy" id="96344"/>
    <lineage>
        <taxon>Bacteria</taxon>
        <taxon>Pseudomonadati</taxon>
        <taxon>Pseudomonadota</taxon>
        <taxon>Betaproteobacteria</taxon>
        <taxon>Burkholderiales</taxon>
        <taxon>Burkholderiaceae</taxon>
        <taxon>Cupriavidus</taxon>
    </lineage>
</organism>
<protein>
    <recommendedName>
        <fullName evidence="4">PIG-L family deacetylase</fullName>
    </recommendedName>
</protein>
<evidence type="ECO:0000313" key="3">
    <source>
        <dbReference type="Proteomes" id="UP000256862"/>
    </source>
</evidence>
<reference evidence="3" key="1">
    <citation type="submission" date="2018-01" db="EMBL/GenBank/DDBJ databases">
        <authorList>
            <person name="Gaut B.S."/>
            <person name="Morton B.R."/>
            <person name="Clegg M.T."/>
            <person name="Duvall M.R."/>
        </authorList>
    </citation>
    <scope>NUCLEOTIDE SEQUENCE [LARGE SCALE GENOMIC DNA]</scope>
</reference>
<dbReference type="Pfam" id="PF02585">
    <property type="entry name" value="PIG-L"/>
    <property type="match status" value="1"/>
</dbReference>
<evidence type="ECO:0000313" key="1">
    <source>
        <dbReference type="EMBL" id="SPC07470.1"/>
    </source>
</evidence>
<proteinExistence type="predicted"/>
<name>A0A375GE63_9BURK</name>
<dbReference type="EMBL" id="OGUS01000127">
    <property type="protein sequence ID" value="SPC16727.1"/>
    <property type="molecule type" value="Genomic_DNA"/>
</dbReference>
<dbReference type="Gene3D" id="3.40.50.10320">
    <property type="entry name" value="LmbE-like"/>
    <property type="match status" value="1"/>
</dbReference>
<dbReference type="InterPro" id="IPR024078">
    <property type="entry name" value="LmbE-like_dom_sf"/>
</dbReference>
<dbReference type="SUPFAM" id="SSF102588">
    <property type="entry name" value="LmbE-like"/>
    <property type="match status" value="1"/>
</dbReference>
<reference evidence="1 3" key="2">
    <citation type="submission" date="2018-01" db="EMBL/GenBank/DDBJ databases">
        <authorList>
            <person name="Clerissi C."/>
        </authorList>
    </citation>
    <scope>NUCLEOTIDE SEQUENCE</scope>
    <source>
        <strain evidence="1">Cupriavidus oxalaticus LMG 2235</strain>
    </source>
</reference>
<dbReference type="EMBL" id="OGUS01000077">
    <property type="protein sequence ID" value="SPC07470.1"/>
    <property type="molecule type" value="Genomic_DNA"/>
</dbReference>
<dbReference type="InterPro" id="IPR003737">
    <property type="entry name" value="GlcNAc_PI_deacetylase-related"/>
</dbReference>
<sequence length="312" mass="33324">MRKIALISEHASPLASVGSTDCGGQNIYVAHLARQLGSRGYLEWRRQSGDGNGDSMVTDIAGPVTVISPHLGDAVFSCGGLIAAARGARVVTIFAGVPAAGVVAPGRDRAAGFDSAEQAMLARRREDNRALGMLGAQAVWLDFPDSQYGRSHTPREIADSLQPVLLMLADGMVAAPLGLFHSDHVLAHDACRLLMHEAQARASAGAALLVPARAQAAPALPVQWLYYEDAIYRRLPGVLQQRLAECLRAGLHATPVNLPVNQLLAQKSYAVNAYQSQVQMLGEAQLCDLCAPERYWSLSASEPRKADSLPFQ</sequence>
<dbReference type="Proteomes" id="UP000256862">
    <property type="component" value="Chromosome CO2235"/>
</dbReference>
<evidence type="ECO:0008006" key="4">
    <source>
        <dbReference type="Google" id="ProtNLM"/>
    </source>
</evidence>
<gene>
    <name evidence="2" type="ORF">CO2235_50014</name>
    <name evidence="1" type="ORF">CO2235_U700005</name>
</gene>
<dbReference type="AlphaFoldDB" id="A0A375GE63"/>
<accession>A0A375GE63</accession>
<comment type="caution">
    <text evidence="1">The sequence shown here is derived from an EMBL/GenBank/DDBJ whole genome shotgun (WGS) entry which is preliminary data.</text>
</comment>